<dbReference type="InterPro" id="IPR001845">
    <property type="entry name" value="HTH_ArsR_DNA-bd_dom"/>
</dbReference>
<dbReference type="InterPro" id="IPR051011">
    <property type="entry name" value="Metal_resp_trans_reg"/>
</dbReference>
<sequence>MTMNRTSVDAAAVQLFHSLADPARLAIVRLLGDGERRVVDLTAELGLAQSTVSGHLSSLRNAGLVEPHPHGRSTFYALTRPELWRLMAAAEDVLAADGVPARLCPERHRPEATSPADAGHGDAAHAESGHRARPDVDAPATRPGRPH</sequence>
<dbReference type="PROSITE" id="PS50987">
    <property type="entry name" value="HTH_ARSR_2"/>
    <property type="match status" value="1"/>
</dbReference>
<dbReference type="InParanoid" id="A0A4R5DME8"/>
<dbReference type="Gene3D" id="1.10.10.10">
    <property type="entry name" value="Winged helix-like DNA-binding domain superfamily/Winged helix DNA-binding domain"/>
    <property type="match status" value="1"/>
</dbReference>
<dbReference type="InterPro" id="IPR036390">
    <property type="entry name" value="WH_DNA-bd_sf"/>
</dbReference>
<dbReference type="NCBIfam" id="NF033788">
    <property type="entry name" value="HTH_metalloreg"/>
    <property type="match status" value="1"/>
</dbReference>
<comment type="caution">
    <text evidence="6">The sequence shown here is derived from an EMBL/GenBank/DDBJ whole genome shotgun (WGS) entry which is preliminary data.</text>
</comment>
<dbReference type="PRINTS" id="PR00778">
    <property type="entry name" value="HTHARSR"/>
</dbReference>
<evidence type="ECO:0000256" key="1">
    <source>
        <dbReference type="ARBA" id="ARBA00023015"/>
    </source>
</evidence>
<evidence type="ECO:0000256" key="3">
    <source>
        <dbReference type="ARBA" id="ARBA00023163"/>
    </source>
</evidence>
<keyword evidence="2" id="KW-0238">DNA-binding</keyword>
<dbReference type="SUPFAM" id="SSF46785">
    <property type="entry name" value="Winged helix' DNA-binding domain"/>
    <property type="match status" value="1"/>
</dbReference>
<dbReference type="InterPro" id="IPR011991">
    <property type="entry name" value="ArsR-like_HTH"/>
</dbReference>
<gene>
    <name evidence="6" type="ORF">E1269_08815</name>
</gene>
<keyword evidence="3" id="KW-0804">Transcription</keyword>
<feature type="domain" description="HTH arsR-type" evidence="5">
    <location>
        <begin position="4"/>
        <end position="98"/>
    </location>
</feature>
<dbReference type="InterPro" id="IPR036388">
    <property type="entry name" value="WH-like_DNA-bd_sf"/>
</dbReference>
<dbReference type="RefSeq" id="WP_131893478.1">
    <property type="nucleotide sequence ID" value="NZ_SMKZ01000009.1"/>
</dbReference>
<dbReference type="SMART" id="SM00418">
    <property type="entry name" value="HTH_ARSR"/>
    <property type="match status" value="1"/>
</dbReference>
<evidence type="ECO:0000256" key="4">
    <source>
        <dbReference type="SAM" id="MobiDB-lite"/>
    </source>
</evidence>
<name>A0A4R5DME8_9ACTN</name>
<proteinExistence type="predicted"/>
<dbReference type="PANTHER" id="PTHR43132:SF2">
    <property type="entry name" value="ARSENICAL RESISTANCE OPERON REPRESSOR ARSR-RELATED"/>
    <property type="match status" value="1"/>
</dbReference>
<dbReference type="CDD" id="cd00090">
    <property type="entry name" value="HTH_ARSR"/>
    <property type="match status" value="1"/>
</dbReference>
<dbReference type="Pfam" id="PF01022">
    <property type="entry name" value="HTH_5"/>
    <property type="match status" value="1"/>
</dbReference>
<dbReference type="GO" id="GO:0003677">
    <property type="term" value="F:DNA binding"/>
    <property type="evidence" value="ECO:0007669"/>
    <property type="project" value="UniProtKB-KW"/>
</dbReference>
<keyword evidence="1" id="KW-0805">Transcription regulation</keyword>
<dbReference type="OrthoDB" id="3401849at2"/>
<feature type="compositionally biased region" description="Basic and acidic residues" evidence="4">
    <location>
        <begin position="119"/>
        <end position="136"/>
    </location>
</feature>
<accession>A0A4R5DME8</accession>
<dbReference type="Proteomes" id="UP000294739">
    <property type="component" value="Unassembled WGS sequence"/>
</dbReference>
<evidence type="ECO:0000313" key="7">
    <source>
        <dbReference type="Proteomes" id="UP000294739"/>
    </source>
</evidence>
<evidence type="ECO:0000256" key="2">
    <source>
        <dbReference type="ARBA" id="ARBA00023125"/>
    </source>
</evidence>
<dbReference type="EMBL" id="SMKZ01000009">
    <property type="protein sequence ID" value="TDE11853.1"/>
    <property type="molecule type" value="Genomic_DNA"/>
</dbReference>
<protein>
    <submittedName>
        <fullName evidence="6">ArsR family transcriptional regulator</fullName>
    </submittedName>
</protein>
<dbReference type="PANTHER" id="PTHR43132">
    <property type="entry name" value="ARSENICAL RESISTANCE OPERON REPRESSOR ARSR-RELATED"/>
    <property type="match status" value="1"/>
</dbReference>
<organism evidence="6 7">
    <name type="scientific">Jiangella asiatica</name>
    <dbReference type="NCBI Taxonomy" id="2530372"/>
    <lineage>
        <taxon>Bacteria</taxon>
        <taxon>Bacillati</taxon>
        <taxon>Actinomycetota</taxon>
        <taxon>Actinomycetes</taxon>
        <taxon>Jiangellales</taxon>
        <taxon>Jiangellaceae</taxon>
        <taxon>Jiangella</taxon>
    </lineage>
</organism>
<reference evidence="6 7" key="1">
    <citation type="submission" date="2019-03" db="EMBL/GenBank/DDBJ databases">
        <title>Draft genome sequences of novel Actinobacteria.</title>
        <authorList>
            <person name="Sahin N."/>
            <person name="Ay H."/>
            <person name="Saygin H."/>
        </authorList>
    </citation>
    <scope>NUCLEOTIDE SEQUENCE [LARGE SCALE GENOMIC DNA]</scope>
    <source>
        <strain evidence="6 7">5K138</strain>
    </source>
</reference>
<dbReference type="AlphaFoldDB" id="A0A4R5DME8"/>
<dbReference type="GO" id="GO:0003700">
    <property type="term" value="F:DNA-binding transcription factor activity"/>
    <property type="evidence" value="ECO:0007669"/>
    <property type="project" value="InterPro"/>
</dbReference>
<keyword evidence="7" id="KW-1185">Reference proteome</keyword>
<feature type="region of interest" description="Disordered" evidence="4">
    <location>
        <begin position="104"/>
        <end position="147"/>
    </location>
</feature>
<evidence type="ECO:0000313" key="6">
    <source>
        <dbReference type="EMBL" id="TDE11853.1"/>
    </source>
</evidence>
<evidence type="ECO:0000259" key="5">
    <source>
        <dbReference type="PROSITE" id="PS50987"/>
    </source>
</evidence>